<reference evidence="2" key="1">
    <citation type="submission" date="2021-11" db="EMBL/GenBank/DDBJ databases">
        <title>Streptomyces corallinus and Kineosporia corallina sp. nov., two new coral-derived marine actinobacteria.</title>
        <authorList>
            <person name="Buangrab K."/>
            <person name="Sutthacheep M."/>
            <person name="Yeemin T."/>
            <person name="Harunari E."/>
            <person name="Igarashi Y."/>
            <person name="Sripreechasak P."/>
            <person name="Kanchanasin P."/>
            <person name="Tanasupawat S."/>
            <person name="Phongsopitanun W."/>
        </authorList>
    </citation>
    <scope>NUCLEOTIDE SEQUENCE</scope>
    <source>
        <strain evidence="2">JCM 31032</strain>
    </source>
</reference>
<dbReference type="EMBL" id="JAJOMB010000023">
    <property type="protein sequence ID" value="MCD5315674.1"/>
    <property type="molecule type" value="Genomic_DNA"/>
</dbReference>
<accession>A0A9X1NKX4</accession>
<evidence type="ECO:0000313" key="2">
    <source>
        <dbReference type="EMBL" id="MCD5315674.1"/>
    </source>
</evidence>
<evidence type="ECO:0000313" key="3">
    <source>
        <dbReference type="Proteomes" id="UP001138997"/>
    </source>
</evidence>
<name>A0A9X1NKX4_9ACTN</name>
<evidence type="ECO:0000259" key="1">
    <source>
        <dbReference type="SMART" id="SM00382"/>
    </source>
</evidence>
<proteinExistence type="predicted"/>
<dbReference type="SMART" id="SM00382">
    <property type="entry name" value="AAA"/>
    <property type="match status" value="1"/>
</dbReference>
<sequence>MTAAAPQLADAIRVKLTSEGVLGERPFVVAIDGRSGAGKSTLAGAVAGLLGECLVIDGDDFYAGGSLEEWAGRSPAAKVAEVMDWRRQRELLTTLRAGKNGTWFGYDWEAFDGRLSTTATVAEPARVIVLEGAYSARPELADQLDLRVLAEADLPTRRRRLRERDGEQWHDAWFDLWSQAEDFYFGRIVPAAGFDLRLAT</sequence>
<dbReference type="AlphaFoldDB" id="A0A9X1NKX4"/>
<dbReference type="InterPro" id="IPR027417">
    <property type="entry name" value="P-loop_NTPase"/>
</dbReference>
<dbReference type="RefSeq" id="WP_231448490.1">
    <property type="nucleotide sequence ID" value="NZ_JAJOMB010000023.1"/>
</dbReference>
<dbReference type="InterPro" id="IPR003593">
    <property type="entry name" value="AAA+_ATPase"/>
</dbReference>
<gene>
    <name evidence="2" type="ORF">LR394_32735</name>
</gene>
<protein>
    <recommendedName>
        <fullName evidence="1">AAA+ ATPase domain-containing protein</fullName>
    </recommendedName>
</protein>
<dbReference type="SUPFAM" id="SSF52540">
    <property type="entry name" value="P-loop containing nucleoside triphosphate hydrolases"/>
    <property type="match status" value="1"/>
</dbReference>
<organism evidence="2 3">
    <name type="scientific">Kineosporia babensis</name>
    <dbReference type="NCBI Taxonomy" id="499548"/>
    <lineage>
        <taxon>Bacteria</taxon>
        <taxon>Bacillati</taxon>
        <taxon>Actinomycetota</taxon>
        <taxon>Actinomycetes</taxon>
        <taxon>Kineosporiales</taxon>
        <taxon>Kineosporiaceae</taxon>
        <taxon>Kineosporia</taxon>
    </lineage>
</organism>
<comment type="caution">
    <text evidence="2">The sequence shown here is derived from an EMBL/GenBank/DDBJ whole genome shotgun (WGS) entry which is preliminary data.</text>
</comment>
<feature type="domain" description="AAA+ ATPase" evidence="1">
    <location>
        <begin position="25"/>
        <end position="167"/>
    </location>
</feature>
<keyword evidence="3" id="KW-1185">Reference proteome</keyword>
<dbReference type="Proteomes" id="UP001138997">
    <property type="component" value="Unassembled WGS sequence"/>
</dbReference>
<dbReference type="Pfam" id="PF13238">
    <property type="entry name" value="AAA_18"/>
    <property type="match status" value="1"/>
</dbReference>
<dbReference type="Gene3D" id="3.40.50.300">
    <property type="entry name" value="P-loop containing nucleotide triphosphate hydrolases"/>
    <property type="match status" value="1"/>
</dbReference>